<dbReference type="Proteomes" id="UP001224775">
    <property type="component" value="Unassembled WGS sequence"/>
</dbReference>
<feature type="region of interest" description="Disordered" evidence="4">
    <location>
        <begin position="1128"/>
        <end position="1154"/>
    </location>
</feature>
<gene>
    <name evidence="7" type="ORF">QTG54_009762</name>
</gene>
<dbReference type="GO" id="GO:0030246">
    <property type="term" value="F:carbohydrate binding"/>
    <property type="evidence" value="ECO:0007669"/>
    <property type="project" value="InterPro"/>
</dbReference>
<keyword evidence="3 5" id="KW-0732">Signal</keyword>
<accession>A0AAD8Y530</accession>
<comment type="caution">
    <text evidence="7">The sequence shown here is derived from an EMBL/GenBank/DDBJ whole genome shotgun (WGS) entry which is preliminary data.</text>
</comment>
<dbReference type="SMART" id="SM00494">
    <property type="entry name" value="ChtBD2"/>
    <property type="match status" value="1"/>
</dbReference>
<dbReference type="GO" id="GO:0005975">
    <property type="term" value="P:carbohydrate metabolic process"/>
    <property type="evidence" value="ECO:0007669"/>
    <property type="project" value="InterPro"/>
</dbReference>
<feature type="signal peptide" evidence="5">
    <location>
        <begin position="1"/>
        <end position="34"/>
    </location>
</feature>
<evidence type="ECO:0000256" key="3">
    <source>
        <dbReference type="ARBA" id="ARBA00022729"/>
    </source>
</evidence>
<dbReference type="SUPFAM" id="SSF57625">
    <property type="entry name" value="Invertebrate chitin-binding proteins"/>
    <property type="match status" value="1"/>
</dbReference>
<dbReference type="PROSITE" id="PS50940">
    <property type="entry name" value="CHIT_BIND_II"/>
    <property type="match status" value="1"/>
</dbReference>
<keyword evidence="2" id="KW-0964">Secreted</keyword>
<feature type="region of interest" description="Disordered" evidence="4">
    <location>
        <begin position="1043"/>
        <end position="1064"/>
    </location>
</feature>
<dbReference type="NCBIfam" id="NF033679">
    <property type="entry name" value="DNRLRE_dom"/>
    <property type="match status" value="1"/>
</dbReference>
<evidence type="ECO:0000313" key="7">
    <source>
        <dbReference type="EMBL" id="KAK1739219.1"/>
    </source>
</evidence>
<dbReference type="PANTHER" id="PTHR21113">
    <property type="entry name" value="AGAP001705-PA"/>
    <property type="match status" value="1"/>
</dbReference>
<dbReference type="GO" id="GO:0005576">
    <property type="term" value="C:extracellular region"/>
    <property type="evidence" value="ECO:0007669"/>
    <property type="project" value="UniProtKB-SubCell"/>
</dbReference>
<dbReference type="PANTHER" id="PTHR21113:SF4">
    <property type="entry name" value="CHITIN-BINDING TYPE-4 DOMAIN-CONTAINING PROTEIN"/>
    <property type="match status" value="1"/>
</dbReference>
<dbReference type="Pfam" id="PF24517">
    <property type="entry name" value="CBM96"/>
    <property type="match status" value="1"/>
</dbReference>
<feature type="region of interest" description="Disordered" evidence="4">
    <location>
        <begin position="921"/>
        <end position="987"/>
    </location>
</feature>
<feature type="compositionally biased region" description="Pro residues" evidence="4">
    <location>
        <begin position="962"/>
        <end position="974"/>
    </location>
</feature>
<evidence type="ECO:0000256" key="4">
    <source>
        <dbReference type="SAM" id="MobiDB-lite"/>
    </source>
</evidence>
<name>A0AAD8Y530_9STRA</name>
<reference evidence="7" key="1">
    <citation type="submission" date="2023-06" db="EMBL/GenBank/DDBJ databases">
        <title>Survivors Of The Sea: Transcriptome response of Skeletonema marinoi to long-term dormancy.</title>
        <authorList>
            <person name="Pinder M.I.M."/>
            <person name="Kourtchenko O."/>
            <person name="Robertson E.K."/>
            <person name="Larsson T."/>
            <person name="Maumus F."/>
            <person name="Osuna-Cruz C.M."/>
            <person name="Vancaester E."/>
            <person name="Stenow R."/>
            <person name="Vandepoele K."/>
            <person name="Ploug H."/>
            <person name="Bruchert V."/>
            <person name="Godhe A."/>
            <person name="Topel M."/>
        </authorList>
    </citation>
    <scope>NUCLEOTIDE SEQUENCE</scope>
    <source>
        <strain evidence="7">R05AC</strain>
    </source>
</reference>
<feature type="compositionally biased region" description="Low complexity" evidence="4">
    <location>
        <begin position="924"/>
        <end position="934"/>
    </location>
</feature>
<dbReference type="InterPro" id="IPR055372">
    <property type="entry name" value="CBM96"/>
</dbReference>
<dbReference type="InterPro" id="IPR003610">
    <property type="entry name" value="CBM5/12"/>
</dbReference>
<dbReference type="GO" id="GO:0008061">
    <property type="term" value="F:chitin binding"/>
    <property type="evidence" value="ECO:0007669"/>
    <property type="project" value="InterPro"/>
</dbReference>
<organism evidence="7 8">
    <name type="scientific">Skeletonema marinoi</name>
    <dbReference type="NCBI Taxonomy" id="267567"/>
    <lineage>
        <taxon>Eukaryota</taxon>
        <taxon>Sar</taxon>
        <taxon>Stramenopiles</taxon>
        <taxon>Ochrophyta</taxon>
        <taxon>Bacillariophyta</taxon>
        <taxon>Coscinodiscophyceae</taxon>
        <taxon>Thalassiosirophycidae</taxon>
        <taxon>Thalassiosirales</taxon>
        <taxon>Skeletonemataceae</taxon>
        <taxon>Skeletonema</taxon>
        <taxon>Skeletonema marinoi-dohrnii complex</taxon>
    </lineage>
</organism>
<dbReference type="Gene3D" id="2.170.140.10">
    <property type="entry name" value="Chitin binding domain"/>
    <property type="match status" value="1"/>
</dbReference>
<feature type="chain" id="PRO_5042271210" description="Chitin-binding type-2 domain-containing protein" evidence="5">
    <location>
        <begin position="35"/>
        <end position="1154"/>
    </location>
</feature>
<feature type="domain" description="Chitin-binding type-2" evidence="6">
    <location>
        <begin position="1072"/>
        <end position="1127"/>
    </location>
</feature>
<dbReference type="EMBL" id="JATAAI010000018">
    <property type="protein sequence ID" value="KAK1739219.1"/>
    <property type="molecule type" value="Genomic_DNA"/>
</dbReference>
<dbReference type="Pfam" id="PF01607">
    <property type="entry name" value="CBM_14"/>
    <property type="match status" value="1"/>
</dbReference>
<protein>
    <recommendedName>
        <fullName evidence="6">Chitin-binding type-2 domain-containing protein</fullName>
    </recommendedName>
</protein>
<sequence>MPCMNHSTKRRRRRQPSTAASSAWFLSLLPLAQAQHQQAQHASSSASPSTYLRKSRQRQLQSASTVSYLTFSPTDDATIYSSTTDFDTLHQLIFTAGKSSSPELNALLKFDLDFINHKSSSELNKAQLHLCNSFDAGGAFDPHVVDIYGVLPSYFSGGGDWSETAVTWQHSPQVDVSGGKAEFVESHKDDDCFWHTFSVTNLVGSTLDSSMMNDLTLRITSEQEYVSMYASKEFKQGKVAPRLDVYFGEGNIQQQSTEVTPALPATTSSLPTPEVSNGCSFNDKIVPDWSSNHIYDAADLVTNYNKVYECKPHPFSGWCNDYEPGVQSALPGSGGASIPWRDAWVEKADCKEMHLTGSKFTSTSSVYDSDSELCATPRYREGDIYAAQDQVLNQDAIYECKEPGWCGNGVYQPGQGFYWNMAWTLLHESLGCPDVPDVANVLVPTTHPTKAASASSTSSGIQCAPPFTVGHNYKFMELISFNHNNYACYIPDKCRQIMYAPRLGDVNVGVAWWKTDECVGTNTRHPTVLPTPRPTYPQREESVHSIVHDKFYSDAIPMNVAEILDKSKADIEQNVLVRRTPNLEWEASSIYHFEGLMKALGVMTLHNVRSGNFYLGEGMDDVEARYGLVNLAAFLAHSMAQSIKYDICDEPNWENVNGKYPLSNACGQGGQSYQDMTCPEDEKHMECPVKTTMTTRAITHANWGAEPGAPAPLFCQPKSVDGTPYTGFWDPKYKCDRPYRDPPEFCDAYEGQVAGRTDNSVSAANMAARIDVEGCCWWGRGVIPAQGVCSIGRLNYFLGKGAADAGRPSPYPKIDFCEDPEVICGSAQHSELKWVAGMTEWVDTVQSYDKDGYSYLEDLKRFVNGGMTYDTFIMNASKILQHGCHGDYTRCHAADGAWERMDNFKMIMKLFRLEAREEELATASSSSSTSSFSRPTPPTRPTRTHPPTIHPTPRPSSIVIVTPPPSPAPSPMPTVEPGSPTAKPTPRMPWYVNYDLRTCVNDGKQADWVDQSRLYGSKEVCCRKYFDYSEYKSDYLACISGGSASDSGRSESGDAQLNDQEPKEEAGVTLQVIGCPPSGWYSTPDCKSFFMCKNGRQFGEVMRCGEGLLFDKKSSSCLPDHIVKCDSLTSQSEPPPPPMQFGSHEYHSKTRPNT</sequence>
<keyword evidence="8" id="KW-1185">Reference proteome</keyword>
<proteinExistence type="predicted"/>
<dbReference type="AlphaFoldDB" id="A0AAD8Y530"/>
<dbReference type="InterPro" id="IPR036508">
    <property type="entry name" value="Chitin-bd_dom_sf"/>
</dbReference>
<evidence type="ECO:0000256" key="5">
    <source>
        <dbReference type="SAM" id="SignalP"/>
    </source>
</evidence>
<evidence type="ECO:0000256" key="2">
    <source>
        <dbReference type="ARBA" id="ARBA00022525"/>
    </source>
</evidence>
<evidence type="ECO:0000313" key="8">
    <source>
        <dbReference type="Proteomes" id="UP001224775"/>
    </source>
</evidence>
<evidence type="ECO:0000259" key="6">
    <source>
        <dbReference type="PROSITE" id="PS50940"/>
    </source>
</evidence>
<comment type="subcellular location">
    <subcellularLocation>
        <location evidence="1">Secreted</location>
    </subcellularLocation>
</comment>
<dbReference type="GO" id="GO:0004553">
    <property type="term" value="F:hydrolase activity, hydrolyzing O-glycosyl compounds"/>
    <property type="evidence" value="ECO:0007669"/>
    <property type="project" value="InterPro"/>
</dbReference>
<dbReference type="InterPro" id="IPR002557">
    <property type="entry name" value="Chitin-bd_dom"/>
</dbReference>
<evidence type="ECO:0000256" key="1">
    <source>
        <dbReference type="ARBA" id="ARBA00004613"/>
    </source>
</evidence>
<dbReference type="SMART" id="SM00495">
    <property type="entry name" value="ChtBD3"/>
    <property type="match status" value="2"/>
</dbReference>